<dbReference type="Gene3D" id="3.30.470.20">
    <property type="entry name" value="ATP-grasp fold, B domain"/>
    <property type="match status" value="1"/>
</dbReference>
<sequence>MAAPSLSSLLNRVQLTIKYVSLQSRCCALHSKAQYSTVYNPSEQTFDKILIANRGEIACRVIKTCKKMGIQTVAIHSDVDTNAVHVKMADEALCVGPAPTNKSYLNMDAIMDAIRATGAQAAAEGISFIGPDTHAIQAMGDKIESKLIAQAAKVNVIPGYDGVVKTAEEAVKIAKDIGYPVMIKASAGGGGKGMRIAWNDEETREGFRLSSQEAASSFGDDRLLIEKYIDNPRHIEIQVLADKHGNALWLNERECSIQRRNQKVVEEAPSTFLDIVTRQAMGDQAVQLAKAVQYSSAGTVEFLVDSKKNFYFLEMNTRLQVEHPITECITGLDLVEQMIRVAKGYQLQHKQEDIPINGWAIESRVYAEDPYKSFGLPSIGRLSQYQEPLNLTNVRVDTGIQEGSEISIYYDPMISKLITYGATRAEALARMEDALDHYVIRGVTHNIPLLREIITHPRFISGDISTNFLPEIYPDGFKGHQLEVDERMELLASAGALYITAQLRSQKVLDNLRVSTTPTECSHWELCVEMGEGRHTLEITKSGNVYTVEVDGVKVEVSGQWNLASPLLPLVINGTKRMLQCLSRDASGRIVLQYLGTSFKVRVLSKLAAELNSYMPEKVPEDTSSILRSPMPGTVVAVSIKPGDTVAEGQEICVIEAMKMQNSLTAVKQAKVTTVELLLSSVTQFVHRFKSVLLSQQCKQLPYTLWGSLTFSCSTVYVSSAFQIKSVHCKPGETVGEGDLLVELE</sequence>
<evidence type="ECO:0000256" key="18">
    <source>
        <dbReference type="ARBA" id="ARBA00049495"/>
    </source>
</evidence>
<dbReference type="SUPFAM" id="SSF52440">
    <property type="entry name" value="PreATP-grasp domain"/>
    <property type="match status" value="1"/>
</dbReference>
<evidence type="ECO:0000256" key="12">
    <source>
        <dbReference type="ARBA" id="ARBA00022963"/>
    </source>
</evidence>
<dbReference type="Proteomes" id="UP000261600">
    <property type="component" value="Unplaced"/>
</dbReference>
<keyword evidence="12" id="KW-0442">Lipid degradation</keyword>
<dbReference type="SUPFAM" id="SSF56059">
    <property type="entry name" value="Glutathione synthetase ATP-binding domain-like"/>
    <property type="match status" value="1"/>
</dbReference>
<dbReference type="Gene3D" id="3.30.700.30">
    <property type="match status" value="1"/>
</dbReference>
<keyword evidence="13" id="KW-0443">Lipid metabolism</keyword>
<organism evidence="22 23">
    <name type="scientific">Monopterus albus</name>
    <name type="common">Swamp eel</name>
    <dbReference type="NCBI Taxonomy" id="43700"/>
    <lineage>
        <taxon>Eukaryota</taxon>
        <taxon>Metazoa</taxon>
        <taxon>Chordata</taxon>
        <taxon>Craniata</taxon>
        <taxon>Vertebrata</taxon>
        <taxon>Euteleostomi</taxon>
        <taxon>Actinopterygii</taxon>
        <taxon>Neopterygii</taxon>
        <taxon>Teleostei</taxon>
        <taxon>Neoteleostei</taxon>
        <taxon>Acanthomorphata</taxon>
        <taxon>Anabantaria</taxon>
        <taxon>Synbranchiformes</taxon>
        <taxon>Synbranchidae</taxon>
        <taxon>Monopterus</taxon>
    </lineage>
</organism>
<dbReference type="Pfam" id="PF00289">
    <property type="entry name" value="Biotin_carb_N"/>
    <property type="match status" value="1"/>
</dbReference>
<evidence type="ECO:0000256" key="2">
    <source>
        <dbReference type="ARBA" id="ARBA00004305"/>
    </source>
</evidence>
<evidence type="ECO:0000259" key="20">
    <source>
        <dbReference type="PROSITE" id="PS50975"/>
    </source>
</evidence>
<dbReference type="SUPFAM" id="SSF51230">
    <property type="entry name" value="Single hybrid motif"/>
    <property type="match status" value="1"/>
</dbReference>
<dbReference type="AlphaFoldDB" id="A0A3Q3J6K0"/>
<dbReference type="Ensembl" id="ENSMALT00000014478.1">
    <property type="protein sequence ID" value="ENSMALP00000014174.1"/>
    <property type="gene ID" value="ENSMALG00000009947.1"/>
</dbReference>
<dbReference type="FunFam" id="3.30.1490.20:FF:000018">
    <property type="entry name" value="Biotin carboxylase"/>
    <property type="match status" value="1"/>
</dbReference>
<evidence type="ECO:0000256" key="14">
    <source>
        <dbReference type="ARBA" id="ARBA00023211"/>
    </source>
</evidence>
<evidence type="ECO:0000256" key="15">
    <source>
        <dbReference type="ARBA" id="ARBA00023267"/>
    </source>
</evidence>
<dbReference type="FunFam" id="3.30.470.20:FF:000028">
    <property type="entry name" value="Methylcrotonoyl-CoA carboxylase subunit alpha, mitochondrial"/>
    <property type="match status" value="1"/>
</dbReference>
<evidence type="ECO:0000256" key="11">
    <source>
        <dbReference type="ARBA" id="ARBA00022946"/>
    </source>
</evidence>
<dbReference type="Gene3D" id="2.40.50.100">
    <property type="match status" value="1"/>
</dbReference>
<dbReference type="Pfam" id="PF18140">
    <property type="entry name" value="PCC_BT"/>
    <property type="match status" value="1"/>
</dbReference>
<evidence type="ECO:0000256" key="3">
    <source>
        <dbReference type="ARBA" id="ARBA00005060"/>
    </source>
</evidence>
<dbReference type="GO" id="GO:0046872">
    <property type="term" value="F:metal ion binding"/>
    <property type="evidence" value="ECO:0007669"/>
    <property type="project" value="UniProtKB-KW"/>
</dbReference>
<dbReference type="Gene3D" id="3.40.50.20">
    <property type="match status" value="2"/>
</dbReference>
<comment type="catalytic activity">
    <reaction evidence="18">
        <text>propanoyl-CoA + hydrogencarbonate + ATP = (S)-methylmalonyl-CoA + ADP + phosphate + H(+)</text>
        <dbReference type="Rhea" id="RHEA:23720"/>
        <dbReference type="ChEBI" id="CHEBI:15378"/>
        <dbReference type="ChEBI" id="CHEBI:17544"/>
        <dbReference type="ChEBI" id="CHEBI:30616"/>
        <dbReference type="ChEBI" id="CHEBI:43474"/>
        <dbReference type="ChEBI" id="CHEBI:57327"/>
        <dbReference type="ChEBI" id="CHEBI:57392"/>
        <dbReference type="ChEBI" id="CHEBI:456216"/>
        <dbReference type="EC" id="6.4.1.3"/>
    </reaction>
    <physiologicalReaction direction="left-to-right" evidence="18">
        <dbReference type="Rhea" id="RHEA:23721"/>
    </physiologicalReaction>
</comment>
<protein>
    <recommendedName>
        <fullName evidence="5">Propionyl-CoA carboxylase alpha chain, mitochondrial</fullName>
        <ecNumber evidence="4">6.4.1.3</ecNumber>
    </recommendedName>
    <alternativeName>
        <fullName evidence="16">Propanoyl-CoA:carbon dioxide ligase subunit alpha</fullName>
    </alternativeName>
</protein>
<feature type="domain" description="ATP-grasp" evidence="20">
    <location>
        <begin position="148"/>
        <end position="343"/>
    </location>
</feature>
<keyword evidence="11" id="KW-0809">Transit peptide</keyword>
<comment type="subcellular location">
    <subcellularLocation>
        <location evidence="2">Mitochondrion matrix</location>
    </subcellularLocation>
</comment>
<comment type="cofactor">
    <cofactor evidence="1">
        <name>biotin</name>
        <dbReference type="ChEBI" id="CHEBI:57586"/>
    </cofactor>
</comment>
<dbReference type="InterPro" id="IPR000089">
    <property type="entry name" value="Biotin_lipoyl"/>
</dbReference>
<dbReference type="InterPro" id="IPR011764">
    <property type="entry name" value="Biotin_carboxylation_dom"/>
</dbReference>
<evidence type="ECO:0000256" key="7">
    <source>
        <dbReference type="ARBA" id="ARBA00022723"/>
    </source>
</evidence>
<keyword evidence="10" id="KW-0460">Magnesium</keyword>
<keyword evidence="7" id="KW-0479">Metal-binding</keyword>
<dbReference type="InterPro" id="IPR011054">
    <property type="entry name" value="Rudment_hybrid_motif"/>
</dbReference>
<dbReference type="PANTHER" id="PTHR18866:SF33">
    <property type="entry name" value="METHYLCROTONOYL-COA CARBOXYLASE SUBUNIT ALPHA, MITOCHONDRIAL-RELATED"/>
    <property type="match status" value="1"/>
</dbReference>
<dbReference type="SMART" id="SM00878">
    <property type="entry name" value="Biotin_carb_C"/>
    <property type="match status" value="1"/>
</dbReference>
<dbReference type="UniPathway" id="UPA00945">
    <property type="reaction ID" value="UER00908"/>
</dbReference>
<dbReference type="SUPFAM" id="SSF51246">
    <property type="entry name" value="Rudiment single hybrid motif"/>
    <property type="match status" value="1"/>
</dbReference>
<evidence type="ECO:0000256" key="10">
    <source>
        <dbReference type="ARBA" id="ARBA00022842"/>
    </source>
</evidence>
<evidence type="ECO:0000256" key="13">
    <source>
        <dbReference type="ARBA" id="ARBA00023098"/>
    </source>
</evidence>
<dbReference type="CDD" id="cd06850">
    <property type="entry name" value="biotinyl_domain"/>
    <property type="match status" value="1"/>
</dbReference>
<dbReference type="PROSITE" id="PS00866">
    <property type="entry name" value="CPSASE_1"/>
    <property type="match status" value="1"/>
</dbReference>
<evidence type="ECO:0000256" key="17">
    <source>
        <dbReference type="ARBA" id="ARBA00048208"/>
    </source>
</evidence>
<dbReference type="PROSITE" id="PS00867">
    <property type="entry name" value="CPSASE_2"/>
    <property type="match status" value="1"/>
</dbReference>
<keyword evidence="6" id="KW-0436">Ligase</keyword>
<dbReference type="Pfam" id="PF00364">
    <property type="entry name" value="Biotin_lipoyl"/>
    <property type="match status" value="1"/>
</dbReference>
<evidence type="ECO:0000259" key="21">
    <source>
        <dbReference type="PROSITE" id="PS50979"/>
    </source>
</evidence>
<dbReference type="InterPro" id="IPR005482">
    <property type="entry name" value="Biotin_COase_C"/>
</dbReference>
<dbReference type="PROSITE" id="PS00188">
    <property type="entry name" value="BIOTIN"/>
    <property type="match status" value="1"/>
</dbReference>
<accession>A0A3Q3J6K0</accession>
<dbReference type="PROSITE" id="PS50979">
    <property type="entry name" value="BC"/>
    <property type="match status" value="1"/>
</dbReference>
<dbReference type="InterPro" id="IPR050856">
    <property type="entry name" value="Biotin_carboxylase_complex"/>
</dbReference>
<dbReference type="EC" id="6.4.1.3" evidence="4"/>
<dbReference type="GO" id="GO:0016042">
    <property type="term" value="P:lipid catabolic process"/>
    <property type="evidence" value="ECO:0007669"/>
    <property type="project" value="UniProtKB-KW"/>
</dbReference>
<evidence type="ECO:0000256" key="5">
    <source>
        <dbReference type="ARBA" id="ARBA00018058"/>
    </source>
</evidence>
<evidence type="ECO:0000256" key="19">
    <source>
        <dbReference type="PROSITE-ProRule" id="PRU00409"/>
    </source>
</evidence>
<comment type="catalytic activity">
    <reaction evidence="17">
        <text>butanoyl-CoA + hydrogencarbonate + ATP = (2S)-ethylmalonyl-CoA + ADP + phosphate + H(+)</text>
        <dbReference type="Rhea" id="RHEA:59520"/>
        <dbReference type="ChEBI" id="CHEBI:15378"/>
        <dbReference type="ChEBI" id="CHEBI:17544"/>
        <dbReference type="ChEBI" id="CHEBI:30616"/>
        <dbReference type="ChEBI" id="CHEBI:43474"/>
        <dbReference type="ChEBI" id="CHEBI:57371"/>
        <dbReference type="ChEBI" id="CHEBI:60909"/>
        <dbReference type="ChEBI" id="CHEBI:456216"/>
    </reaction>
    <physiologicalReaction direction="left-to-right" evidence="17">
        <dbReference type="Rhea" id="RHEA:59521"/>
    </physiologicalReaction>
</comment>
<name>A0A3Q3J6K0_MONAL</name>
<dbReference type="InterPro" id="IPR011761">
    <property type="entry name" value="ATP-grasp"/>
</dbReference>
<keyword evidence="9 19" id="KW-0067">ATP-binding</keyword>
<evidence type="ECO:0000256" key="1">
    <source>
        <dbReference type="ARBA" id="ARBA00001953"/>
    </source>
</evidence>
<dbReference type="InterPro" id="IPR011053">
    <property type="entry name" value="Single_hybrid_motif"/>
</dbReference>
<evidence type="ECO:0000256" key="8">
    <source>
        <dbReference type="ARBA" id="ARBA00022741"/>
    </source>
</evidence>
<dbReference type="InterPro" id="IPR013815">
    <property type="entry name" value="ATP_grasp_subdomain_1"/>
</dbReference>
<dbReference type="GO" id="GO:0005524">
    <property type="term" value="F:ATP binding"/>
    <property type="evidence" value="ECO:0007669"/>
    <property type="project" value="UniProtKB-UniRule"/>
</dbReference>
<evidence type="ECO:0000256" key="16">
    <source>
        <dbReference type="ARBA" id="ARBA00031557"/>
    </source>
</evidence>
<evidence type="ECO:0000313" key="23">
    <source>
        <dbReference type="Proteomes" id="UP000261600"/>
    </source>
</evidence>
<dbReference type="InterPro" id="IPR005481">
    <property type="entry name" value="BC-like_N"/>
</dbReference>
<dbReference type="PROSITE" id="PS50975">
    <property type="entry name" value="ATP_GRASP"/>
    <property type="match status" value="1"/>
</dbReference>
<evidence type="ECO:0000256" key="9">
    <source>
        <dbReference type="ARBA" id="ARBA00022840"/>
    </source>
</evidence>
<evidence type="ECO:0000313" key="22">
    <source>
        <dbReference type="Ensembl" id="ENSMALP00000014174.1"/>
    </source>
</evidence>
<dbReference type="InterPro" id="IPR016185">
    <property type="entry name" value="PreATP-grasp_dom_sf"/>
</dbReference>
<keyword evidence="14" id="KW-0464">Manganese</keyword>
<dbReference type="STRING" id="43700.ENSMALP00000014174"/>
<keyword evidence="15" id="KW-0092">Biotin</keyword>
<dbReference type="InterPro" id="IPR041265">
    <property type="entry name" value="PCC_BT"/>
</dbReference>
<dbReference type="GO" id="GO:0005759">
    <property type="term" value="C:mitochondrial matrix"/>
    <property type="evidence" value="ECO:0007669"/>
    <property type="project" value="UniProtKB-SubCell"/>
</dbReference>
<feature type="domain" description="Biotin carboxylation" evidence="21">
    <location>
        <begin position="45"/>
        <end position="474"/>
    </location>
</feature>
<keyword evidence="8 19" id="KW-0547">Nucleotide-binding</keyword>
<dbReference type="PANTHER" id="PTHR18866">
    <property type="entry name" value="CARBOXYLASE:PYRUVATE/ACETYL-COA/PROPIONYL-COA CARBOXYLASE"/>
    <property type="match status" value="1"/>
</dbReference>
<dbReference type="InterPro" id="IPR005479">
    <property type="entry name" value="CPAse_ATP-bd"/>
</dbReference>
<reference evidence="22" key="1">
    <citation type="submission" date="2025-08" db="UniProtKB">
        <authorList>
            <consortium name="Ensembl"/>
        </authorList>
    </citation>
    <scope>IDENTIFICATION</scope>
</reference>
<dbReference type="Gene3D" id="3.30.1490.20">
    <property type="entry name" value="ATP-grasp fold, A domain"/>
    <property type="match status" value="1"/>
</dbReference>
<comment type="pathway">
    <text evidence="3">Metabolic intermediate metabolism; propanoyl-CoA degradation; succinyl-CoA from propanoyl-CoA: step 1/3.</text>
</comment>
<dbReference type="Pfam" id="PF02786">
    <property type="entry name" value="CPSase_L_D2"/>
    <property type="match status" value="1"/>
</dbReference>
<evidence type="ECO:0000256" key="4">
    <source>
        <dbReference type="ARBA" id="ARBA00013050"/>
    </source>
</evidence>
<dbReference type="Pfam" id="PF02785">
    <property type="entry name" value="Biotin_carb_C"/>
    <property type="match status" value="1"/>
</dbReference>
<evidence type="ECO:0000256" key="6">
    <source>
        <dbReference type="ARBA" id="ARBA00022598"/>
    </source>
</evidence>
<reference evidence="22" key="2">
    <citation type="submission" date="2025-09" db="UniProtKB">
        <authorList>
            <consortium name="Ensembl"/>
        </authorList>
    </citation>
    <scope>IDENTIFICATION</scope>
</reference>
<proteinExistence type="predicted"/>
<keyword evidence="23" id="KW-1185">Reference proteome</keyword>
<dbReference type="InterPro" id="IPR001882">
    <property type="entry name" value="Biotin_BS"/>
</dbReference>
<dbReference type="GO" id="GO:0004658">
    <property type="term" value="F:propionyl-CoA carboxylase activity"/>
    <property type="evidence" value="ECO:0007669"/>
    <property type="project" value="UniProtKB-EC"/>
</dbReference>